<gene>
    <name evidence="1" type="ORF">F3Y22_tig00111708pilonHSYRG00228</name>
</gene>
<dbReference type="InterPro" id="IPR021410">
    <property type="entry name" value="FAF"/>
</dbReference>
<evidence type="ECO:0000313" key="1">
    <source>
        <dbReference type="EMBL" id="KAE8674911.1"/>
    </source>
</evidence>
<reference evidence="1" key="1">
    <citation type="submission" date="2019-09" db="EMBL/GenBank/DDBJ databases">
        <title>Draft genome information of white flower Hibiscus syriacus.</title>
        <authorList>
            <person name="Kim Y.-M."/>
        </authorList>
    </citation>
    <scope>NUCLEOTIDE SEQUENCE [LARGE SCALE GENOMIC DNA]</scope>
    <source>
        <strain evidence="1">YM2019G1</strain>
    </source>
</reference>
<accession>A0A6A2XG56</accession>
<proteinExistence type="predicted"/>
<keyword evidence="2" id="KW-1185">Reference proteome</keyword>
<name>A0A6A2XG56_HIBSY</name>
<evidence type="ECO:0000313" key="2">
    <source>
        <dbReference type="Proteomes" id="UP000436088"/>
    </source>
</evidence>
<organism evidence="1 2">
    <name type="scientific">Hibiscus syriacus</name>
    <name type="common">Rose of Sharon</name>
    <dbReference type="NCBI Taxonomy" id="106335"/>
    <lineage>
        <taxon>Eukaryota</taxon>
        <taxon>Viridiplantae</taxon>
        <taxon>Streptophyta</taxon>
        <taxon>Embryophyta</taxon>
        <taxon>Tracheophyta</taxon>
        <taxon>Spermatophyta</taxon>
        <taxon>Magnoliopsida</taxon>
        <taxon>eudicotyledons</taxon>
        <taxon>Gunneridae</taxon>
        <taxon>Pentapetalae</taxon>
        <taxon>rosids</taxon>
        <taxon>malvids</taxon>
        <taxon>Malvales</taxon>
        <taxon>Malvaceae</taxon>
        <taxon>Malvoideae</taxon>
        <taxon>Hibiscus</taxon>
    </lineage>
</organism>
<protein>
    <submittedName>
        <fullName evidence="1">Uncharacterized protein</fullName>
    </submittedName>
</protein>
<comment type="caution">
    <text evidence="1">The sequence shown here is derived from an EMBL/GenBank/DDBJ whole genome shotgun (WGS) entry which is preliminary data.</text>
</comment>
<dbReference type="PANTHER" id="PTHR33155:SF3">
    <property type="entry name" value="PROTEIN FAF-LIKE, CHLOROPLASTIC"/>
    <property type="match status" value="1"/>
</dbReference>
<dbReference type="PANTHER" id="PTHR33155">
    <property type="entry name" value="FANTASTIC FOUR-LIKE PROTEIN (DUF3049)"/>
    <property type="match status" value="1"/>
</dbReference>
<dbReference type="EMBL" id="VEPZ02001408">
    <property type="protein sequence ID" value="KAE8674911.1"/>
    <property type="molecule type" value="Genomic_DNA"/>
</dbReference>
<dbReference type="AlphaFoldDB" id="A0A6A2XG56"/>
<sequence>MFFDVLNLIPKSVLSNSDLKFPNQACTRVSPEQGSVRSDVIRSSNQSELRITRITRGCMVLRNLHIVVMKATGWRRYYCRLLNFVLRVSPYWCAEMSAQLCMSFLLSSALNIIEDTMDAKKQGIVSILLSDSDLPTTATSLRKKLSADMSSQKWPTQQGSMCALKKSPSSEEFSISSSFQEGEDDIKSTGQSDIWDSIQQNKSKEDEIRASCLSDKSLEICTESLGSETGSDGFSSDTDGAKDGIAKFNYDVCKKSQNTSFPPPIPSLSAKYGGAWRHLKTHRDNASRWLSGSGNKRQWLKNSGVMQCSAYAREAEESVARLDVDTLGLGFSWASSVLLVVVFIWAY</sequence>
<dbReference type="Proteomes" id="UP000436088">
    <property type="component" value="Unassembled WGS sequence"/>
</dbReference>